<reference evidence="2 3" key="1">
    <citation type="submission" date="2019-04" db="EMBL/GenBank/DDBJ databases">
        <title>The sequence and de novo assembly of Takifugu bimaculatus genome using PacBio and Hi-C technologies.</title>
        <authorList>
            <person name="Xu P."/>
            <person name="Liu B."/>
            <person name="Zhou Z."/>
        </authorList>
    </citation>
    <scope>NUCLEOTIDE SEQUENCE [LARGE SCALE GENOMIC DNA]</scope>
    <source>
        <strain evidence="2">TB-2018</strain>
        <tissue evidence="2">Muscle</tissue>
    </source>
</reference>
<dbReference type="AlphaFoldDB" id="A0A4Z2BZ20"/>
<dbReference type="Proteomes" id="UP000516260">
    <property type="component" value="Chromosome 16"/>
</dbReference>
<evidence type="ECO:0000313" key="3">
    <source>
        <dbReference type="Proteomes" id="UP000516260"/>
    </source>
</evidence>
<proteinExistence type="predicted"/>
<protein>
    <submittedName>
        <fullName evidence="2">Uncharacterized protein</fullName>
    </submittedName>
</protein>
<gene>
    <name evidence="2" type="ORF">fugu_014836</name>
</gene>
<comment type="caution">
    <text evidence="2">The sequence shown here is derived from an EMBL/GenBank/DDBJ whole genome shotgun (WGS) entry which is preliminary data.</text>
</comment>
<sequence length="78" mass="8627">PPSAFVVRQERTQDGADSPPYGKQGSLRRKRLDPADRDYLVPPTRKGLWSPSGVFESRGREAVRRGERGGDAEDPPPP</sequence>
<feature type="region of interest" description="Disordered" evidence="1">
    <location>
        <begin position="1"/>
        <end position="78"/>
    </location>
</feature>
<name>A0A4Z2BZ20_9TELE</name>
<keyword evidence="3" id="KW-1185">Reference proteome</keyword>
<organism evidence="2 3">
    <name type="scientific">Takifugu bimaculatus</name>
    <dbReference type="NCBI Taxonomy" id="433685"/>
    <lineage>
        <taxon>Eukaryota</taxon>
        <taxon>Metazoa</taxon>
        <taxon>Chordata</taxon>
        <taxon>Craniata</taxon>
        <taxon>Vertebrata</taxon>
        <taxon>Euteleostomi</taxon>
        <taxon>Actinopterygii</taxon>
        <taxon>Neopterygii</taxon>
        <taxon>Teleostei</taxon>
        <taxon>Neoteleostei</taxon>
        <taxon>Acanthomorphata</taxon>
        <taxon>Eupercaria</taxon>
        <taxon>Tetraodontiformes</taxon>
        <taxon>Tetradontoidea</taxon>
        <taxon>Tetraodontidae</taxon>
        <taxon>Takifugu</taxon>
    </lineage>
</organism>
<evidence type="ECO:0000313" key="2">
    <source>
        <dbReference type="EMBL" id="TNM96680.1"/>
    </source>
</evidence>
<feature type="non-terminal residue" evidence="2">
    <location>
        <position position="1"/>
    </location>
</feature>
<accession>A0A4Z2BZ20</accession>
<evidence type="ECO:0000256" key="1">
    <source>
        <dbReference type="SAM" id="MobiDB-lite"/>
    </source>
</evidence>
<dbReference type="EMBL" id="SWLE01000008">
    <property type="protein sequence ID" value="TNM96680.1"/>
    <property type="molecule type" value="Genomic_DNA"/>
</dbReference>
<feature type="compositionally biased region" description="Basic and acidic residues" evidence="1">
    <location>
        <begin position="57"/>
        <end position="71"/>
    </location>
</feature>